<evidence type="ECO:0000256" key="1">
    <source>
        <dbReference type="ARBA" id="ARBA00009362"/>
    </source>
</evidence>
<comment type="caution">
    <text evidence="6">The sequence shown here is derived from an EMBL/GenBank/DDBJ whole genome shotgun (WGS) entry which is preliminary data.</text>
</comment>
<dbReference type="EMBL" id="JALLKP010000001">
    <property type="protein sequence ID" value="KAK2197918.1"/>
    <property type="molecule type" value="Genomic_DNA"/>
</dbReference>
<proteinExistence type="inferred from homology"/>
<reference evidence="6" key="1">
    <citation type="journal article" date="2023" name="Nat. Microbiol.">
        <title>Babesia duncani multi-omics identifies virulence factors and drug targets.</title>
        <authorList>
            <person name="Singh P."/>
            <person name="Lonardi S."/>
            <person name="Liang Q."/>
            <person name="Vydyam P."/>
            <person name="Khabirova E."/>
            <person name="Fang T."/>
            <person name="Gihaz S."/>
            <person name="Thekkiniath J."/>
            <person name="Munshi M."/>
            <person name="Abel S."/>
            <person name="Ciampossin L."/>
            <person name="Batugedara G."/>
            <person name="Gupta M."/>
            <person name="Lu X.M."/>
            <person name="Lenz T."/>
            <person name="Chakravarty S."/>
            <person name="Cornillot E."/>
            <person name="Hu Y."/>
            <person name="Ma W."/>
            <person name="Gonzalez L.M."/>
            <person name="Sanchez S."/>
            <person name="Estrada K."/>
            <person name="Sanchez-Flores A."/>
            <person name="Montero E."/>
            <person name="Harb O.S."/>
            <person name="Le Roch K.G."/>
            <person name="Mamoun C.B."/>
        </authorList>
    </citation>
    <scope>NUCLEOTIDE SEQUENCE</scope>
    <source>
        <strain evidence="6">WA1</strain>
    </source>
</reference>
<dbReference type="Proteomes" id="UP001214638">
    <property type="component" value="Unassembled WGS sequence"/>
</dbReference>
<evidence type="ECO:0000256" key="3">
    <source>
        <dbReference type="ARBA" id="ARBA00023274"/>
    </source>
</evidence>
<dbReference type="PANTHER" id="PTHR10052">
    <property type="entry name" value="60S RIBOSOMAL PROTEIN L18A"/>
    <property type="match status" value="1"/>
</dbReference>
<sequence>MVKCDKGSAIKPSLKQNLSHFHIVGRAAPTKKNPNPHVYRMSIFARNLVLAKSRFWYFMKRLGKAKRSGGEILACNRLNEMKPTRVKNFGVLLRYDSRTGTHNMYKEFRDLSKTGAISQMYGEMAGTHRARASSIQVIRISEVANEDCRKTKNTQLHAPKLKFPVLKPAPHIAKANRRTFVTTRPSIQL</sequence>
<protein>
    <recommendedName>
        <fullName evidence="4">60S ribosomal protein L18a</fullName>
    </recommendedName>
</protein>
<dbReference type="GO" id="GO:0005840">
    <property type="term" value="C:ribosome"/>
    <property type="evidence" value="ECO:0007669"/>
    <property type="project" value="UniProtKB-KW"/>
</dbReference>
<dbReference type="FunFam" id="3.10.20.10:FF:000002">
    <property type="entry name" value="60S ribosomal protein L18a"/>
    <property type="match status" value="1"/>
</dbReference>
<keyword evidence="2 4" id="KW-0689">Ribosomal protein</keyword>
<comment type="similarity">
    <text evidence="1 4">Belongs to the eukaryotic ribosomal protein eL20 family.</text>
</comment>
<keyword evidence="3 4" id="KW-0687">Ribonucleoprotein</keyword>
<gene>
    <name evidence="6" type="ORF">BdWA1_000921</name>
</gene>
<dbReference type="InterPro" id="IPR028877">
    <property type="entry name" value="Ribosomal_eL20"/>
</dbReference>
<dbReference type="GO" id="GO:1990904">
    <property type="term" value="C:ribonucleoprotein complex"/>
    <property type="evidence" value="ECO:0007669"/>
    <property type="project" value="UniProtKB-KW"/>
</dbReference>
<dbReference type="GO" id="GO:0006412">
    <property type="term" value="P:translation"/>
    <property type="evidence" value="ECO:0007669"/>
    <property type="project" value="InterPro"/>
</dbReference>
<dbReference type="Pfam" id="PF01775">
    <property type="entry name" value="Ribosomal_L18A"/>
    <property type="match status" value="1"/>
</dbReference>
<accession>A0AAD9UQ97</accession>
<keyword evidence="7" id="KW-1185">Reference proteome</keyword>
<dbReference type="GO" id="GO:0003735">
    <property type="term" value="F:structural constituent of ribosome"/>
    <property type="evidence" value="ECO:0007669"/>
    <property type="project" value="InterPro"/>
</dbReference>
<dbReference type="KEGG" id="bdw:94335219"/>
<dbReference type="AlphaFoldDB" id="A0AAD9UQ97"/>
<name>A0AAD9UQ97_9APIC</name>
<dbReference type="PIRSF" id="PIRSF002190">
    <property type="entry name" value="Ribosomal_L18a"/>
    <property type="match status" value="1"/>
</dbReference>
<evidence type="ECO:0000313" key="7">
    <source>
        <dbReference type="Proteomes" id="UP001214638"/>
    </source>
</evidence>
<feature type="domain" description="Large ribosomal subunit protein eL20" evidence="5">
    <location>
        <begin position="19"/>
        <end position="141"/>
    </location>
</feature>
<evidence type="ECO:0000313" key="6">
    <source>
        <dbReference type="EMBL" id="KAK2197918.1"/>
    </source>
</evidence>
<dbReference type="InterPro" id="IPR023573">
    <property type="entry name" value="Ribosomal_eL20_dom"/>
</dbReference>
<dbReference type="Gene3D" id="3.10.20.10">
    <property type="match status" value="2"/>
</dbReference>
<dbReference type="RefSeq" id="XP_067804760.1">
    <property type="nucleotide sequence ID" value="XM_067945969.1"/>
</dbReference>
<organism evidence="6 7">
    <name type="scientific">Babesia duncani</name>
    <dbReference type="NCBI Taxonomy" id="323732"/>
    <lineage>
        <taxon>Eukaryota</taxon>
        <taxon>Sar</taxon>
        <taxon>Alveolata</taxon>
        <taxon>Apicomplexa</taxon>
        <taxon>Aconoidasida</taxon>
        <taxon>Piroplasmida</taxon>
        <taxon>Babesiidae</taxon>
        <taxon>Babesia</taxon>
    </lineage>
</organism>
<dbReference type="GeneID" id="94335219"/>
<dbReference type="FunFam" id="3.10.20.10:FF:000001">
    <property type="entry name" value="60S ribosomal protein L18a"/>
    <property type="match status" value="1"/>
</dbReference>
<evidence type="ECO:0000256" key="2">
    <source>
        <dbReference type="ARBA" id="ARBA00022980"/>
    </source>
</evidence>
<dbReference type="HAMAP" id="MF_00273">
    <property type="entry name" value="Ribosomal_eL20"/>
    <property type="match status" value="1"/>
</dbReference>
<dbReference type="InterPro" id="IPR021138">
    <property type="entry name" value="Ribosomal_eL20_eukaryotes"/>
</dbReference>
<evidence type="ECO:0000259" key="5">
    <source>
        <dbReference type="Pfam" id="PF01775"/>
    </source>
</evidence>
<dbReference type="SUPFAM" id="SSF160374">
    <property type="entry name" value="RplX-like"/>
    <property type="match status" value="1"/>
</dbReference>
<evidence type="ECO:0000256" key="4">
    <source>
        <dbReference type="PIRNR" id="PIRNR002190"/>
    </source>
</evidence>